<feature type="region of interest" description="Disordered" evidence="2">
    <location>
        <begin position="1"/>
        <end position="26"/>
    </location>
</feature>
<reference evidence="3 4" key="1">
    <citation type="submission" date="2023-11" db="EMBL/GenBank/DDBJ databases">
        <title>Draft genome of Azohydromonas lata strain H1 (DSM1123), a polyhydroxyalkanoate producer.</title>
        <authorList>
            <person name="Traversa D."/>
            <person name="D'Addabbo P."/>
            <person name="Pazzani C."/>
            <person name="Manzari C."/>
            <person name="Chiara M."/>
            <person name="Scrascia M."/>
        </authorList>
    </citation>
    <scope>NUCLEOTIDE SEQUENCE [LARGE SCALE GENOMIC DNA]</scope>
    <source>
        <strain evidence="3 4">H1</strain>
    </source>
</reference>
<sequence>MNHGQKNVPARAWRSSAARGVRSPRTGFVHANPRGLCSRWFGRHDGTAAGGRVAAASQSHCFVENRPGASGRLVPEQLASAAPDGQTLMIVPHGPMALFPSLYSKLRYDAVRSFTPIARLSTFDYALIAHPSLDAPNAQALKRWLQNAGAKASYGSPGAGTVPHFLGVSVARSLNVTMPHVPYRGGAPAMVDLVGGVIPLVISPMADAAELARAGKVKFLATSGPRRNVATPGVPTFKEYGIDVEMVGWFGLYGPAGLSSSQVNSLQQAVGSVLAEPALRERLARVNLDAAASTPVELASLQQRESAYWPAVVKASGFTPED</sequence>
<comment type="similarity">
    <text evidence="1">Belongs to the UPF0065 (bug) family.</text>
</comment>
<dbReference type="PANTHER" id="PTHR42928:SF5">
    <property type="entry name" value="BLR1237 PROTEIN"/>
    <property type="match status" value="1"/>
</dbReference>
<dbReference type="Gene3D" id="3.40.190.150">
    <property type="entry name" value="Bordetella uptake gene, domain 1"/>
    <property type="match status" value="1"/>
</dbReference>
<evidence type="ECO:0000313" key="4">
    <source>
        <dbReference type="Proteomes" id="UP001293718"/>
    </source>
</evidence>
<dbReference type="InterPro" id="IPR042100">
    <property type="entry name" value="Bug_dom1"/>
</dbReference>
<dbReference type="Pfam" id="PF03401">
    <property type="entry name" value="TctC"/>
    <property type="match status" value="1"/>
</dbReference>
<accession>A0ABU5IFM5</accession>
<evidence type="ECO:0000313" key="3">
    <source>
        <dbReference type="EMBL" id="MDZ5457341.1"/>
    </source>
</evidence>
<protein>
    <submittedName>
        <fullName evidence="3">Tripartite tricarboxylate transporter substrate-binding protein</fullName>
    </submittedName>
</protein>
<comment type="caution">
    <text evidence="3">The sequence shown here is derived from an EMBL/GenBank/DDBJ whole genome shotgun (WGS) entry which is preliminary data.</text>
</comment>
<dbReference type="PANTHER" id="PTHR42928">
    <property type="entry name" value="TRICARBOXYLATE-BINDING PROTEIN"/>
    <property type="match status" value="1"/>
</dbReference>
<evidence type="ECO:0000256" key="2">
    <source>
        <dbReference type="SAM" id="MobiDB-lite"/>
    </source>
</evidence>
<keyword evidence="4" id="KW-1185">Reference proteome</keyword>
<dbReference type="InterPro" id="IPR005064">
    <property type="entry name" value="BUG"/>
</dbReference>
<organism evidence="3 4">
    <name type="scientific">Azohydromonas lata</name>
    <dbReference type="NCBI Taxonomy" id="45677"/>
    <lineage>
        <taxon>Bacteria</taxon>
        <taxon>Pseudomonadati</taxon>
        <taxon>Pseudomonadota</taxon>
        <taxon>Betaproteobacteria</taxon>
        <taxon>Burkholderiales</taxon>
        <taxon>Sphaerotilaceae</taxon>
        <taxon>Azohydromonas</taxon>
    </lineage>
</organism>
<gene>
    <name evidence="3" type="ORF">SM757_12245</name>
</gene>
<dbReference type="Gene3D" id="3.40.190.10">
    <property type="entry name" value="Periplasmic binding protein-like II"/>
    <property type="match status" value="1"/>
</dbReference>
<proteinExistence type="inferred from homology"/>
<dbReference type="PIRSF" id="PIRSF017082">
    <property type="entry name" value="YflP"/>
    <property type="match status" value="1"/>
</dbReference>
<evidence type="ECO:0000256" key="1">
    <source>
        <dbReference type="ARBA" id="ARBA00006987"/>
    </source>
</evidence>
<dbReference type="Proteomes" id="UP001293718">
    <property type="component" value="Unassembled WGS sequence"/>
</dbReference>
<dbReference type="EMBL" id="JAXOJX010000017">
    <property type="protein sequence ID" value="MDZ5457341.1"/>
    <property type="molecule type" value="Genomic_DNA"/>
</dbReference>
<name>A0ABU5IFM5_9BURK</name>
<dbReference type="RefSeq" id="WP_322465703.1">
    <property type="nucleotide sequence ID" value="NZ_JAXOJX010000017.1"/>
</dbReference>